<evidence type="ECO:0000256" key="1">
    <source>
        <dbReference type="SAM" id="MobiDB-lite"/>
    </source>
</evidence>
<dbReference type="EMBL" id="SRLO01001732">
    <property type="protein sequence ID" value="TNN35652.1"/>
    <property type="molecule type" value="Genomic_DNA"/>
</dbReference>
<dbReference type="Proteomes" id="UP000314294">
    <property type="component" value="Unassembled WGS sequence"/>
</dbReference>
<evidence type="ECO:0000313" key="2">
    <source>
        <dbReference type="EMBL" id="TNN35652.1"/>
    </source>
</evidence>
<keyword evidence="3" id="KW-1185">Reference proteome</keyword>
<dbReference type="AlphaFoldDB" id="A0A4Z2F589"/>
<evidence type="ECO:0000313" key="3">
    <source>
        <dbReference type="Proteomes" id="UP000314294"/>
    </source>
</evidence>
<feature type="region of interest" description="Disordered" evidence="1">
    <location>
        <begin position="1"/>
        <end position="26"/>
    </location>
</feature>
<feature type="compositionally biased region" description="Polar residues" evidence="1">
    <location>
        <begin position="12"/>
        <end position="21"/>
    </location>
</feature>
<gene>
    <name evidence="2" type="ORF">EYF80_054177</name>
</gene>
<reference evidence="2 3" key="1">
    <citation type="submission" date="2019-03" db="EMBL/GenBank/DDBJ databases">
        <title>First draft genome of Liparis tanakae, snailfish: a comprehensive survey of snailfish specific genes.</title>
        <authorList>
            <person name="Kim W."/>
            <person name="Song I."/>
            <person name="Jeong J.-H."/>
            <person name="Kim D."/>
            <person name="Kim S."/>
            <person name="Ryu S."/>
            <person name="Song J.Y."/>
            <person name="Lee S.K."/>
        </authorList>
    </citation>
    <scope>NUCLEOTIDE SEQUENCE [LARGE SCALE GENOMIC DNA]</scope>
    <source>
        <tissue evidence="2">Muscle</tissue>
    </source>
</reference>
<accession>A0A4Z2F589</accession>
<comment type="caution">
    <text evidence="2">The sequence shown here is derived from an EMBL/GenBank/DDBJ whole genome shotgun (WGS) entry which is preliminary data.</text>
</comment>
<organism evidence="2 3">
    <name type="scientific">Liparis tanakae</name>
    <name type="common">Tanaka's snailfish</name>
    <dbReference type="NCBI Taxonomy" id="230148"/>
    <lineage>
        <taxon>Eukaryota</taxon>
        <taxon>Metazoa</taxon>
        <taxon>Chordata</taxon>
        <taxon>Craniata</taxon>
        <taxon>Vertebrata</taxon>
        <taxon>Euteleostomi</taxon>
        <taxon>Actinopterygii</taxon>
        <taxon>Neopterygii</taxon>
        <taxon>Teleostei</taxon>
        <taxon>Neoteleostei</taxon>
        <taxon>Acanthomorphata</taxon>
        <taxon>Eupercaria</taxon>
        <taxon>Perciformes</taxon>
        <taxon>Cottioidei</taxon>
        <taxon>Cottales</taxon>
        <taxon>Liparidae</taxon>
        <taxon>Liparis</taxon>
    </lineage>
</organism>
<name>A0A4Z2F589_9TELE</name>
<protein>
    <submittedName>
        <fullName evidence="2">Uncharacterized protein</fullName>
    </submittedName>
</protein>
<proteinExistence type="predicted"/>
<sequence>MVGELVNWGTDAGTQRNTDVSTGHHMSFATKDEPFTALPGEAGPELWGAGPRPLYWPMKEPSSLNWMSTLSPYSASESSLPSLLPLIDGWLSFSSTSLEERHAGVSIAIM</sequence>